<dbReference type="EMBL" id="SWLG01000005">
    <property type="protein sequence ID" value="TLS37686.1"/>
    <property type="molecule type" value="Genomic_DNA"/>
</dbReference>
<gene>
    <name evidence="2" type="ORF">FCL54_07625</name>
</gene>
<dbReference type="InterPro" id="IPR053707">
    <property type="entry name" value="UPF0637_domain_sf"/>
</dbReference>
<dbReference type="RefSeq" id="WP_138125005.1">
    <property type="nucleotide sequence ID" value="NZ_SWLG01000005.1"/>
</dbReference>
<evidence type="ECO:0000313" key="3">
    <source>
        <dbReference type="Proteomes" id="UP000308230"/>
    </source>
</evidence>
<reference evidence="2 3" key="1">
    <citation type="submission" date="2019-04" db="EMBL/GenBank/DDBJ databases">
        <title>Bacillus caeni sp. nov., a bacterium isolated from mangrove sediment.</title>
        <authorList>
            <person name="Huang H."/>
            <person name="Mo K."/>
            <person name="Hu Y."/>
        </authorList>
    </citation>
    <scope>NUCLEOTIDE SEQUENCE [LARGE SCALE GENOMIC DNA]</scope>
    <source>
        <strain evidence="2 3">HB172195</strain>
    </source>
</reference>
<dbReference type="Gene3D" id="3.30.930.20">
    <property type="entry name" value="Protein of unknown function DUF1054"/>
    <property type="match status" value="1"/>
</dbReference>
<sequence length="211" mass="24335">MTFKGFTDADFNTFRIEGLDERMDVLKTTVRPKLEALGEHFAPTLSSLVGDEMFYHVAKHARRTKNPPNDTWVAFANSKRGYKKLPHFQIGLWESHVFVWFAVIYESPIKASYAALLDSHVENIRKQIPAHYVWSIDHTRPEATPFKEITFNEFDNMTDRLANVKKAELLCGIHLPRDNKRVSDGNLFIETVSETFETLMPLYRLAQQASS</sequence>
<keyword evidence="3" id="KW-1185">Reference proteome</keyword>
<accession>A0A5R9F5S6</accession>
<proteinExistence type="inferred from homology"/>
<name>A0A5R9F5S6_9BACL</name>
<evidence type="ECO:0000313" key="2">
    <source>
        <dbReference type="EMBL" id="TLS37686.1"/>
    </source>
</evidence>
<dbReference type="AlphaFoldDB" id="A0A5R9F5S6"/>
<evidence type="ECO:0000256" key="1">
    <source>
        <dbReference type="HAMAP-Rule" id="MF_01851"/>
    </source>
</evidence>
<dbReference type="OrthoDB" id="9812818at2"/>
<dbReference type="HAMAP" id="MF_01851">
    <property type="entry name" value="UPF0637"/>
    <property type="match status" value="1"/>
</dbReference>
<dbReference type="InterPro" id="IPR009403">
    <property type="entry name" value="UPF0637"/>
</dbReference>
<comment type="caution">
    <text evidence="2">The sequence shown here is derived from an EMBL/GenBank/DDBJ whole genome shotgun (WGS) entry which is preliminary data.</text>
</comment>
<dbReference type="Proteomes" id="UP000308230">
    <property type="component" value="Unassembled WGS sequence"/>
</dbReference>
<comment type="similarity">
    <text evidence="1">Belongs to the UPF0637 family.</text>
</comment>
<dbReference type="SUPFAM" id="SSF142913">
    <property type="entry name" value="YktB/PF0168-like"/>
    <property type="match status" value="1"/>
</dbReference>
<protein>
    <recommendedName>
        <fullName evidence="1">UPF0637 protein FCL54_07625</fullName>
    </recommendedName>
</protein>
<dbReference type="Pfam" id="PF06335">
    <property type="entry name" value="DUF1054"/>
    <property type="match status" value="1"/>
</dbReference>
<organism evidence="2 3">
    <name type="scientific">Exobacillus caeni</name>
    <dbReference type="NCBI Taxonomy" id="2574798"/>
    <lineage>
        <taxon>Bacteria</taxon>
        <taxon>Bacillati</taxon>
        <taxon>Bacillota</taxon>
        <taxon>Bacilli</taxon>
        <taxon>Bacillales</taxon>
        <taxon>Guptibacillaceae</taxon>
        <taxon>Exobacillus</taxon>
    </lineage>
</organism>
<dbReference type="PIRSF" id="PIRSF021332">
    <property type="entry name" value="DUF1054"/>
    <property type="match status" value="1"/>
</dbReference>